<dbReference type="EMBL" id="JSAQ01000001">
    <property type="protein sequence ID" value="KGO06328.1"/>
    <property type="molecule type" value="Genomic_DNA"/>
</dbReference>
<dbReference type="OrthoDB" id="4954833at2"/>
<keyword evidence="2" id="KW-1185">Reference proteome</keyword>
<dbReference type="KEGG" id="ddo:I597_2853"/>
<protein>
    <recommendedName>
        <fullName evidence="3">MepB family protein</fullName>
    </recommendedName>
</protein>
<gene>
    <name evidence="1" type="ORF">NV36_05400</name>
</gene>
<comment type="caution">
    <text evidence="1">The sequence shown here is derived from an EMBL/GenBank/DDBJ whole genome shotgun (WGS) entry which is preliminary data.</text>
</comment>
<dbReference type="AlphaFoldDB" id="A0A0A2GV07"/>
<dbReference type="PATRIC" id="fig|1300343.5.peg.2900"/>
<dbReference type="Gene3D" id="3.40.1350.140">
    <property type="entry name" value="MepB-like"/>
    <property type="match status" value="1"/>
</dbReference>
<evidence type="ECO:0008006" key="3">
    <source>
        <dbReference type="Google" id="ProtNLM"/>
    </source>
</evidence>
<accession>A0A0A2GV07</accession>
<dbReference type="RefSeq" id="WP_035325333.1">
    <property type="nucleotide sequence ID" value="NZ_CP015125.1"/>
</dbReference>
<dbReference type="InterPro" id="IPR038231">
    <property type="entry name" value="MepB-like_sf"/>
</dbReference>
<dbReference type="PIRSF" id="PIRSF032285">
    <property type="entry name" value="UCP032285"/>
    <property type="match status" value="1"/>
</dbReference>
<organism evidence="1 2">
    <name type="scientific">Dokdonia donghaensis DSW-1</name>
    <dbReference type="NCBI Taxonomy" id="1300343"/>
    <lineage>
        <taxon>Bacteria</taxon>
        <taxon>Pseudomonadati</taxon>
        <taxon>Bacteroidota</taxon>
        <taxon>Flavobacteriia</taxon>
        <taxon>Flavobacteriales</taxon>
        <taxon>Flavobacteriaceae</taxon>
        <taxon>Dokdonia</taxon>
    </lineage>
</organism>
<proteinExistence type="predicted"/>
<reference evidence="1 2" key="1">
    <citation type="submission" date="2014-10" db="EMBL/GenBank/DDBJ databases">
        <title>Draft genome sequence of the proteorhodopsin-containing marine bacterium Dokdonia donghaensis.</title>
        <authorList>
            <person name="Gomez-Consarnau L."/>
            <person name="Gonzalez J.M."/>
            <person name="Riedel T."/>
            <person name="Jaenicke S."/>
            <person name="Wagner-Doebler I."/>
            <person name="Fuhrman J.A."/>
        </authorList>
    </citation>
    <scope>NUCLEOTIDE SEQUENCE [LARGE SCALE GENOMIC DNA]</scope>
    <source>
        <strain evidence="1 2">DSW-1</strain>
    </source>
</reference>
<name>A0A0A2GV07_9FLAO</name>
<dbReference type="InterPro" id="IPR011235">
    <property type="entry name" value="MepB-like"/>
</dbReference>
<evidence type="ECO:0000313" key="1">
    <source>
        <dbReference type="EMBL" id="KGO06328.1"/>
    </source>
</evidence>
<dbReference type="Pfam" id="PF08877">
    <property type="entry name" value="MepB-like"/>
    <property type="match status" value="1"/>
</dbReference>
<evidence type="ECO:0000313" key="2">
    <source>
        <dbReference type="Proteomes" id="UP000030140"/>
    </source>
</evidence>
<dbReference type="Proteomes" id="UP000030140">
    <property type="component" value="Unassembled WGS sequence"/>
</dbReference>
<sequence length="161" mass="18604">MHPSLCTLIDVFFAPHHLELSKYTEDAESEAYEGCSFIVGQKTIIYRKAKQTPKKVGQFVTFWKREGIAPIAPFHIDDPFDYYIIYASNETEAGVFVFTKDRLRDKAIVNTAHKEGKRGFRVYSPWDAPTSKQAIATQKWQVPHFYKLDNTSDLNRLAHLF</sequence>